<feature type="transmembrane region" description="Helical" evidence="4">
    <location>
        <begin position="352"/>
        <end position="371"/>
    </location>
</feature>
<dbReference type="Pfam" id="PF07690">
    <property type="entry name" value="MFS_1"/>
    <property type="match status" value="1"/>
</dbReference>
<reference evidence="6 7" key="1">
    <citation type="submission" date="2017-03" db="EMBL/GenBank/DDBJ databases">
        <authorList>
            <person name="Afonso C.L."/>
            <person name="Miller P.J."/>
            <person name="Scott M.A."/>
            <person name="Spackman E."/>
            <person name="Goraichik I."/>
            <person name="Dimitrov K.M."/>
            <person name="Suarez D.L."/>
            <person name="Swayne D.E."/>
        </authorList>
    </citation>
    <scope>NUCLEOTIDE SEQUENCE [LARGE SCALE GENOMIC DNA]</scope>
    <source>
        <strain evidence="6 7">CECT 7751</strain>
    </source>
</reference>
<keyword evidence="1 4" id="KW-0812">Transmembrane</keyword>
<dbReference type="RefSeq" id="WP_085885988.1">
    <property type="nucleotide sequence ID" value="NZ_FWFN01000001.1"/>
</dbReference>
<name>A0A1X6Y4E9_9RHOB</name>
<dbReference type="InterPro" id="IPR020846">
    <property type="entry name" value="MFS_dom"/>
</dbReference>
<evidence type="ECO:0000256" key="3">
    <source>
        <dbReference type="ARBA" id="ARBA00023136"/>
    </source>
</evidence>
<dbReference type="SUPFAM" id="SSF103473">
    <property type="entry name" value="MFS general substrate transporter"/>
    <property type="match status" value="1"/>
</dbReference>
<organism evidence="6 7">
    <name type="scientific">Pseudooceanicola marinus</name>
    <dbReference type="NCBI Taxonomy" id="396013"/>
    <lineage>
        <taxon>Bacteria</taxon>
        <taxon>Pseudomonadati</taxon>
        <taxon>Pseudomonadota</taxon>
        <taxon>Alphaproteobacteria</taxon>
        <taxon>Rhodobacterales</taxon>
        <taxon>Paracoccaceae</taxon>
        <taxon>Pseudooceanicola</taxon>
    </lineage>
</organism>
<evidence type="ECO:0000256" key="1">
    <source>
        <dbReference type="ARBA" id="ARBA00022692"/>
    </source>
</evidence>
<dbReference type="PANTHER" id="PTHR23521:SF3">
    <property type="entry name" value="MFS TRANSPORTER"/>
    <property type="match status" value="1"/>
</dbReference>
<evidence type="ECO:0000256" key="2">
    <source>
        <dbReference type="ARBA" id="ARBA00022989"/>
    </source>
</evidence>
<evidence type="ECO:0000313" key="7">
    <source>
        <dbReference type="Proteomes" id="UP000193963"/>
    </source>
</evidence>
<dbReference type="PROSITE" id="PS50850">
    <property type="entry name" value="MFS"/>
    <property type="match status" value="1"/>
</dbReference>
<dbReference type="GO" id="GO:0005886">
    <property type="term" value="C:plasma membrane"/>
    <property type="evidence" value="ECO:0007669"/>
    <property type="project" value="TreeGrafter"/>
</dbReference>
<dbReference type="EMBL" id="FWFN01000001">
    <property type="protein sequence ID" value="SLN10094.1"/>
    <property type="molecule type" value="Genomic_DNA"/>
</dbReference>
<protein>
    <submittedName>
        <fullName evidence="6">Putative MFS-type transporter YcaD</fullName>
    </submittedName>
</protein>
<dbReference type="AlphaFoldDB" id="A0A1X6Y4E9"/>
<keyword evidence="3 4" id="KW-0472">Membrane</keyword>
<feature type="transmembrane region" description="Helical" evidence="4">
    <location>
        <begin position="73"/>
        <end position="91"/>
    </location>
</feature>
<dbReference type="PANTHER" id="PTHR23521">
    <property type="entry name" value="TRANSPORTER MFS SUPERFAMILY"/>
    <property type="match status" value="1"/>
</dbReference>
<feature type="transmembrane region" description="Helical" evidence="4">
    <location>
        <begin position="97"/>
        <end position="120"/>
    </location>
</feature>
<keyword evidence="7" id="KW-1185">Reference proteome</keyword>
<dbReference type="OrthoDB" id="9810614at2"/>
<dbReference type="InterPro" id="IPR011701">
    <property type="entry name" value="MFS"/>
</dbReference>
<dbReference type="Gene3D" id="1.20.1250.20">
    <property type="entry name" value="MFS general substrate transporter like domains"/>
    <property type="match status" value="2"/>
</dbReference>
<feature type="transmembrane region" description="Helical" evidence="4">
    <location>
        <begin position="323"/>
        <end position="346"/>
    </location>
</feature>
<dbReference type="GO" id="GO:0022857">
    <property type="term" value="F:transmembrane transporter activity"/>
    <property type="evidence" value="ECO:0007669"/>
    <property type="project" value="InterPro"/>
</dbReference>
<feature type="transmembrane region" description="Helical" evidence="4">
    <location>
        <begin position="132"/>
        <end position="153"/>
    </location>
</feature>
<dbReference type="InterPro" id="IPR036259">
    <property type="entry name" value="MFS_trans_sf"/>
</dbReference>
<feature type="transmembrane region" description="Helical" evidence="4">
    <location>
        <begin position="234"/>
        <end position="252"/>
    </location>
</feature>
<feature type="transmembrane region" description="Helical" evidence="4">
    <location>
        <begin position="159"/>
        <end position="179"/>
    </location>
</feature>
<keyword evidence="2 4" id="KW-1133">Transmembrane helix</keyword>
<proteinExistence type="predicted"/>
<gene>
    <name evidence="6" type="primary">ycaD_1</name>
    <name evidence="6" type="ORF">PSM7751_00039</name>
</gene>
<feature type="transmembrane region" description="Helical" evidence="4">
    <location>
        <begin position="200"/>
        <end position="219"/>
    </location>
</feature>
<feature type="transmembrane region" description="Helical" evidence="4">
    <location>
        <begin position="264"/>
        <end position="283"/>
    </location>
</feature>
<dbReference type="InterPro" id="IPR047200">
    <property type="entry name" value="MFS_YcaD-like"/>
</dbReference>
<sequence length="406" mass="42903">MRLVLGLSALFLSVILLQLSAGGVGPLDALSGIELGFTRGQIGLLGSAHFLGFFVGCWGAPRLLGRVGHARSFAAFTALGAIGLMGHMMVVDPWAWAGMRVASGICVAGCYTVVEGWLMARLENADRGRITSLYRIADMSASLVAQLMIGILAPAAYVSYNLLAILCCAALLPLALSKAPQPALTSAPRLRPLLAWRRSPLAAVAVIVSALSAATFRMIGPVYGQEIGLSTPQIAWFLALFILGGALVQYPVGWLADKFDRRRVLIGISLAAICSCVASGLTIDGPRAAMINGFLFGVTTYPVYSVALAHAHDFAASDERAELSAALLFYYAIGAIGAPWIAAQLIEGFGPAAIYAMVALGHAALIGFGLLRMQARPAPDQRTAYIYAPRTTFVVGRLLRGLRERN</sequence>
<dbReference type="Proteomes" id="UP000193963">
    <property type="component" value="Unassembled WGS sequence"/>
</dbReference>
<feature type="transmembrane region" description="Helical" evidence="4">
    <location>
        <begin position="289"/>
        <end position="311"/>
    </location>
</feature>
<accession>A0A1X6Y4E9</accession>
<feature type="transmembrane region" description="Helical" evidence="4">
    <location>
        <begin position="42"/>
        <end position="61"/>
    </location>
</feature>
<evidence type="ECO:0000259" key="5">
    <source>
        <dbReference type="PROSITE" id="PS50850"/>
    </source>
</evidence>
<evidence type="ECO:0000256" key="4">
    <source>
        <dbReference type="SAM" id="Phobius"/>
    </source>
</evidence>
<dbReference type="CDD" id="cd17477">
    <property type="entry name" value="MFS_YcaD_like"/>
    <property type="match status" value="1"/>
</dbReference>
<evidence type="ECO:0000313" key="6">
    <source>
        <dbReference type="EMBL" id="SLN10094.1"/>
    </source>
</evidence>
<feature type="domain" description="Major facilitator superfamily (MFS) profile" evidence="5">
    <location>
        <begin position="198"/>
        <end position="406"/>
    </location>
</feature>